<evidence type="ECO:0000256" key="1">
    <source>
        <dbReference type="SAM" id="MobiDB-lite"/>
    </source>
</evidence>
<sequence length="647" mass="70938">MATGDPFESMPSSPGQSPKSLGNALLQVARGRRGRTLIVSAVFAVVLFGVMIQSSSESLSYKNLSNYHLPSWRPKTSDATQGSNENSPLLTPSNMTLELESGNITNVPSHLKKVTPNFHLLMPATYENVDFCKTLLSSMLLNYPPPTILNFEHTYETNADVEHARLQAIHLYLRDTKHVKDEDLVLIVDGYDVWFQLPSDVMIKQYQNILREANERLAERYGFTDSKITGEPARPWYNQTVIWGAEKVCSTGTADSLGCAFVPDSTLPKTIYGRKTDKSTPLTRAKYLNSGTVIGPAGDLRAIFDAATSKISETAFFSRPSVQTVLADLFGEQEYAREATRQSTLSAGATWRDWLATKLGKPHAKNMTLLADHRYEFSMGLDYTHSLFQPLTTTAPEELLLLFHNNATLLNTHHHANTPTQPLALPHALLASAPPFVTPNPNNDPSPNGLPSLTVPLLPNKDLDALPPPNTSWADIPLLTNTYTGAIPALIHLNMPPPPPLKRGHAPFWDNPTEINSPPPTAQGGAISYSPSPSTSPSLPPFPLTSIQTSNSTKGSAAPPVTWTTTWFHPHARALLRRYLRTPQGALAFHEGAVGGDAWWDMRGGRGGVWTERGEWLGWGEEDRGVCVGRVVAEGCFGDGRGEWLKE</sequence>
<proteinExistence type="predicted"/>
<keyword evidence="2" id="KW-1133">Transmembrane helix</keyword>
<reference evidence="3 4" key="1">
    <citation type="journal article" date="2016" name="Nat. Commun.">
        <title>Ectomycorrhizal ecology is imprinted in the genome of the dominant symbiotic fungus Cenococcum geophilum.</title>
        <authorList>
            <consortium name="DOE Joint Genome Institute"/>
            <person name="Peter M."/>
            <person name="Kohler A."/>
            <person name="Ohm R.A."/>
            <person name="Kuo A."/>
            <person name="Krutzmann J."/>
            <person name="Morin E."/>
            <person name="Arend M."/>
            <person name="Barry K.W."/>
            <person name="Binder M."/>
            <person name="Choi C."/>
            <person name="Clum A."/>
            <person name="Copeland A."/>
            <person name="Grisel N."/>
            <person name="Haridas S."/>
            <person name="Kipfer T."/>
            <person name="LaButti K."/>
            <person name="Lindquist E."/>
            <person name="Lipzen A."/>
            <person name="Maire R."/>
            <person name="Meier B."/>
            <person name="Mihaltcheva S."/>
            <person name="Molinier V."/>
            <person name="Murat C."/>
            <person name="Poggeler S."/>
            <person name="Quandt C.A."/>
            <person name="Sperisen C."/>
            <person name="Tritt A."/>
            <person name="Tisserant E."/>
            <person name="Crous P.W."/>
            <person name="Henrissat B."/>
            <person name="Nehls U."/>
            <person name="Egli S."/>
            <person name="Spatafora J.W."/>
            <person name="Grigoriev I.V."/>
            <person name="Martin F.M."/>
        </authorList>
    </citation>
    <scope>NUCLEOTIDE SEQUENCE [LARGE SCALE GENOMIC DNA]</scope>
    <source>
        <strain evidence="3 4">CBS 459.81</strain>
    </source>
</reference>
<feature type="transmembrane region" description="Helical" evidence="2">
    <location>
        <begin position="36"/>
        <end position="54"/>
    </location>
</feature>
<keyword evidence="2" id="KW-0472">Membrane</keyword>
<dbReference type="CDD" id="cd22997">
    <property type="entry name" value="GT_LH"/>
    <property type="match status" value="1"/>
</dbReference>
<dbReference type="PANTHER" id="PTHR36587">
    <property type="entry name" value="EXPRESSION SITE-ASSOCIATED GENE 3 (ESAG3)-LIKE PROTEIN"/>
    <property type="match status" value="1"/>
</dbReference>
<feature type="region of interest" description="Disordered" evidence="1">
    <location>
        <begin position="434"/>
        <end position="456"/>
    </location>
</feature>
<accession>A0A8E2JIM6</accession>
<protein>
    <submittedName>
        <fullName evidence="3">Uncharacterized protein</fullName>
    </submittedName>
</protein>
<evidence type="ECO:0000256" key="2">
    <source>
        <dbReference type="SAM" id="Phobius"/>
    </source>
</evidence>
<feature type="compositionally biased region" description="Polar residues" evidence="1">
    <location>
        <begin position="10"/>
        <end position="20"/>
    </location>
</feature>
<dbReference type="PANTHER" id="PTHR36587:SF2">
    <property type="entry name" value="EXPRESSION SITE-ASSOCIATED GENE 3 (ESAG3)-LIKE PROTEIN"/>
    <property type="match status" value="1"/>
</dbReference>
<keyword evidence="2" id="KW-0812">Transmembrane</keyword>
<evidence type="ECO:0000313" key="4">
    <source>
        <dbReference type="Proteomes" id="UP000250266"/>
    </source>
</evidence>
<feature type="region of interest" description="Disordered" evidence="1">
    <location>
        <begin position="503"/>
        <end position="559"/>
    </location>
</feature>
<name>A0A8E2JIM6_9PEZI</name>
<dbReference type="EMBL" id="KV744845">
    <property type="protein sequence ID" value="OCK84080.1"/>
    <property type="molecule type" value="Genomic_DNA"/>
</dbReference>
<dbReference type="OrthoDB" id="422736at2759"/>
<feature type="region of interest" description="Disordered" evidence="1">
    <location>
        <begin position="1"/>
        <end position="21"/>
    </location>
</feature>
<keyword evidence="4" id="KW-1185">Reference proteome</keyword>
<dbReference type="AlphaFoldDB" id="A0A8E2JIM6"/>
<dbReference type="Proteomes" id="UP000250266">
    <property type="component" value="Unassembled WGS sequence"/>
</dbReference>
<evidence type="ECO:0000313" key="3">
    <source>
        <dbReference type="EMBL" id="OCK84080.1"/>
    </source>
</evidence>
<gene>
    <name evidence="3" type="ORF">K432DRAFT_147345</name>
</gene>
<organism evidence="3 4">
    <name type="scientific">Lepidopterella palustris CBS 459.81</name>
    <dbReference type="NCBI Taxonomy" id="1314670"/>
    <lineage>
        <taxon>Eukaryota</taxon>
        <taxon>Fungi</taxon>
        <taxon>Dikarya</taxon>
        <taxon>Ascomycota</taxon>
        <taxon>Pezizomycotina</taxon>
        <taxon>Dothideomycetes</taxon>
        <taxon>Pleosporomycetidae</taxon>
        <taxon>Mytilinidiales</taxon>
        <taxon>Argynnaceae</taxon>
        <taxon>Lepidopterella</taxon>
    </lineage>
</organism>